<feature type="non-terminal residue" evidence="1">
    <location>
        <position position="104"/>
    </location>
</feature>
<proteinExistence type="predicted"/>
<gene>
    <name evidence="1" type="ORF">MONAX_5E004961</name>
</gene>
<name>A0A5E4CZE5_MARMO</name>
<organism evidence="1 2">
    <name type="scientific">Marmota monax</name>
    <name type="common">Woodchuck</name>
    <dbReference type="NCBI Taxonomy" id="9995"/>
    <lineage>
        <taxon>Eukaryota</taxon>
        <taxon>Metazoa</taxon>
        <taxon>Chordata</taxon>
        <taxon>Craniata</taxon>
        <taxon>Vertebrata</taxon>
        <taxon>Euteleostomi</taxon>
        <taxon>Mammalia</taxon>
        <taxon>Eutheria</taxon>
        <taxon>Euarchontoglires</taxon>
        <taxon>Glires</taxon>
        <taxon>Rodentia</taxon>
        <taxon>Sciuromorpha</taxon>
        <taxon>Sciuridae</taxon>
        <taxon>Xerinae</taxon>
        <taxon>Marmotini</taxon>
        <taxon>Marmota</taxon>
    </lineage>
</organism>
<protein>
    <submittedName>
        <fullName evidence="1">Uncharacterized protein</fullName>
    </submittedName>
</protein>
<keyword evidence="2" id="KW-1185">Reference proteome</keyword>
<feature type="non-terminal residue" evidence="1">
    <location>
        <position position="1"/>
    </location>
</feature>
<reference evidence="1" key="1">
    <citation type="submission" date="2019-04" db="EMBL/GenBank/DDBJ databases">
        <authorList>
            <person name="Alioto T."/>
            <person name="Alioto T."/>
        </authorList>
    </citation>
    <scope>NUCLEOTIDE SEQUENCE [LARGE SCALE GENOMIC DNA]</scope>
</reference>
<sequence>FRIGTSAVVRLLGLVPQGLRTHSARTPLPAECAKLEAKGQRSPRNAQVGVAPSLLLLLLSELVPERTAESPWGLPVIADGPASLAKVVMAELSSLKFEEKTWPG</sequence>
<comment type="caution">
    <text evidence="1">The sequence shown here is derived from an EMBL/GenBank/DDBJ whole genome shotgun (WGS) entry which is preliminary data.</text>
</comment>
<dbReference type="EMBL" id="CABDUW010002335">
    <property type="protein sequence ID" value="VTJ86381.1"/>
    <property type="molecule type" value="Genomic_DNA"/>
</dbReference>
<evidence type="ECO:0000313" key="1">
    <source>
        <dbReference type="EMBL" id="VTJ86381.1"/>
    </source>
</evidence>
<evidence type="ECO:0000313" key="2">
    <source>
        <dbReference type="Proteomes" id="UP000335636"/>
    </source>
</evidence>
<accession>A0A5E4CZE5</accession>
<dbReference type="AlphaFoldDB" id="A0A5E4CZE5"/>
<dbReference type="Proteomes" id="UP000335636">
    <property type="component" value="Unassembled WGS sequence"/>
</dbReference>